<evidence type="ECO:0000256" key="12">
    <source>
        <dbReference type="SAM" id="MobiDB-lite"/>
    </source>
</evidence>
<accession>A0A0D2PIP7</accession>
<feature type="region of interest" description="Disordered" evidence="12">
    <location>
        <begin position="165"/>
        <end position="192"/>
    </location>
</feature>
<keyword evidence="4 10" id="KW-0963">Cytoplasm</keyword>
<feature type="domain" description="MHD" evidence="13">
    <location>
        <begin position="284"/>
        <end position="531"/>
    </location>
</feature>
<dbReference type="OrthoDB" id="10266042at2759"/>
<keyword evidence="9 10" id="KW-0968">Cytoplasmic vesicle</keyword>
<dbReference type="GO" id="GO:0015031">
    <property type="term" value="P:protein transport"/>
    <property type="evidence" value="ECO:0007669"/>
    <property type="project" value="UniProtKB-KW"/>
</dbReference>
<dbReference type="AlphaFoldDB" id="A0A0D2PIP7"/>
<feature type="compositionally biased region" description="Gly residues" evidence="12">
    <location>
        <begin position="178"/>
        <end position="191"/>
    </location>
</feature>
<organism evidence="14 15">
    <name type="scientific">Hypholoma sublateritium (strain FD-334 SS-4)</name>
    <dbReference type="NCBI Taxonomy" id="945553"/>
    <lineage>
        <taxon>Eukaryota</taxon>
        <taxon>Fungi</taxon>
        <taxon>Dikarya</taxon>
        <taxon>Basidiomycota</taxon>
        <taxon>Agaricomycotina</taxon>
        <taxon>Agaricomycetes</taxon>
        <taxon>Agaricomycetidae</taxon>
        <taxon>Agaricales</taxon>
        <taxon>Agaricineae</taxon>
        <taxon>Strophariaceae</taxon>
        <taxon>Hypholoma</taxon>
    </lineage>
</organism>
<protein>
    <recommendedName>
        <fullName evidence="10">Coatomer subunit delta</fullName>
    </recommendedName>
</protein>
<dbReference type="Gene3D" id="2.60.40.1170">
    <property type="entry name" value="Mu homology domain, subdomain B"/>
    <property type="match status" value="2"/>
</dbReference>
<keyword evidence="15" id="KW-1185">Reference proteome</keyword>
<feature type="region of interest" description="Disordered" evidence="12">
    <location>
        <begin position="204"/>
        <end position="232"/>
    </location>
</feature>
<evidence type="ECO:0000256" key="4">
    <source>
        <dbReference type="ARBA" id="ARBA00022490"/>
    </source>
</evidence>
<dbReference type="Pfam" id="PF01217">
    <property type="entry name" value="Clat_adaptor_s"/>
    <property type="match status" value="1"/>
</dbReference>
<proteinExistence type="inferred from homology"/>
<dbReference type="Proteomes" id="UP000054270">
    <property type="component" value="Unassembled WGS sequence"/>
</dbReference>
<dbReference type="PROSITE" id="PS51072">
    <property type="entry name" value="MHD"/>
    <property type="match status" value="1"/>
</dbReference>
<evidence type="ECO:0000256" key="8">
    <source>
        <dbReference type="ARBA" id="ARBA00023136"/>
    </source>
</evidence>
<evidence type="ECO:0000256" key="3">
    <source>
        <dbReference type="ARBA" id="ARBA00022448"/>
    </source>
</evidence>
<dbReference type="PANTHER" id="PTHR10121">
    <property type="entry name" value="COATOMER SUBUNIT DELTA"/>
    <property type="match status" value="1"/>
</dbReference>
<dbReference type="GO" id="GO:0030126">
    <property type="term" value="C:COPI vesicle coat"/>
    <property type="evidence" value="ECO:0007669"/>
    <property type="project" value="UniProtKB-UniRule"/>
</dbReference>
<evidence type="ECO:0000313" key="14">
    <source>
        <dbReference type="EMBL" id="KJA28336.1"/>
    </source>
</evidence>
<dbReference type="STRING" id="945553.A0A0D2PIP7"/>
<dbReference type="OMA" id="VQFRTHP"/>
<dbReference type="GO" id="GO:0051645">
    <property type="term" value="P:Golgi localization"/>
    <property type="evidence" value="ECO:0007669"/>
    <property type="project" value="TreeGrafter"/>
</dbReference>
<keyword evidence="6 10" id="KW-0653">Protein transport</keyword>
<evidence type="ECO:0000313" key="15">
    <source>
        <dbReference type="Proteomes" id="UP000054270"/>
    </source>
</evidence>
<comment type="function">
    <text evidence="10">The coatomer is a cytosolic protein complex that binds to dilysine motifs and reversibly associates with Golgi non-clathrin-coated vesicles, which further mediate biosynthetic protein transport from the ER, via the Golgi up to the trans Golgi network. Coatomer complex is required for budding from Golgi membranes, and is essential for the retrograde Golgi-to-ER transport of dilysine-tagged proteins.</text>
</comment>
<feature type="compositionally biased region" description="Polar residues" evidence="12">
    <location>
        <begin position="205"/>
        <end position="218"/>
    </location>
</feature>
<dbReference type="InterPro" id="IPR027059">
    <property type="entry name" value="Coatomer_dsu"/>
</dbReference>
<evidence type="ECO:0000256" key="9">
    <source>
        <dbReference type="ARBA" id="ARBA00023329"/>
    </source>
</evidence>
<dbReference type="InterPro" id="IPR036168">
    <property type="entry name" value="AP2_Mu_C_sf"/>
</dbReference>
<dbReference type="SUPFAM" id="SSF49447">
    <property type="entry name" value="Second domain of Mu2 adaptin subunit (ap50) of ap2 adaptor"/>
    <property type="match status" value="1"/>
</dbReference>
<evidence type="ECO:0000256" key="11">
    <source>
        <dbReference type="RuleBase" id="RU366052"/>
    </source>
</evidence>
<dbReference type="GO" id="GO:0000139">
    <property type="term" value="C:Golgi membrane"/>
    <property type="evidence" value="ECO:0007669"/>
    <property type="project" value="UniProtKB-SubCell"/>
</dbReference>
<feature type="compositionally biased region" description="Basic and acidic residues" evidence="12">
    <location>
        <begin position="165"/>
        <end position="175"/>
    </location>
</feature>
<evidence type="ECO:0000256" key="6">
    <source>
        <dbReference type="ARBA" id="ARBA00022927"/>
    </source>
</evidence>
<dbReference type="Pfam" id="PF00928">
    <property type="entry name" value="Adap_comp_sub"/>
    <property type="match status" value="1"/>
</dbReference>
<dbReference type="InterPro" id="IPR011012">
    <property type="entry name" value="Longin-like_dom_sf"/>
</dbReference>
<dbReference type="FunFam" id="3.30.450.60:FF:000003">
    <property type="entry name" value="Coatomer subunit delta"/>
    <property type="match status" value="1"/>
</dbReference>
<keyword evidence="5 10" id="KW-0931">ER-Golgi transport</keyword>
<comment type="subunit">
    <text evidence="2 10">Oligomeric complex that consists of at least the alpha, beta, beta', gamma, delta, epsilon and zeta subunits.</text>
</comment>
<name>A0A0D2PIP7_HYPSF</name>
<dbReference type="CDD" id="cd09254">
    <property type="entry name" value="AP_delta-COPI_MHD"/>
    <property type="match status" value="1"/>
</dbReference>
<comment type="subcellular location">
    <subcellularLocation>
        <location evidence="10 11">Cytoplasm</location>
    </subcellularLocation>
    <subcellularLocation>
        <location evidence="10 11">Cytoplasmic vesicle</location>
        <location evidence="10 11">COPI-coated vesicle membrane</location>
        <topology evidence="10 11">Peripheral membrane protein</topology>
        <orientation evidence="10 11">Cytoplasmic side</orientation>
    </subcellularLocation>
    <subcellularLocation>
        <location evidence="10 11">Golgi apparatus membrane</location>
        <topology evidence="10 11">Peripheral membrane protein</topology>
        <orientation evidence="10 11">Cytoplasmic side</orientation>
    </subcellularLocation>
</comment>
<dbReference type="CDD" id="cd14830">
    <property type="entry name" value="Delta_COP_N"/>
    <property type="match status" value="1"/>
</dbReference>
<dbReference type="EMBL" id="KN817521">
    <property type="protein sequence ID" value="KJA28336.1"/>
    <property type="molecule type" value="Genomic_DNA"/>
</dbReference>
<dbReference type="InterPro" id="IPR022775">
    <property type="entry name" value="AP_mu_sigma_su"/>
</dbReference>
<dbReference type="GO" id="GO:0006890">
    <property type="term" value="P:retrograde vesicle-mediated transport, Golgi to endoplasmic reticulum"/>
    <property type="evidence" value="ECO:0007669"/>
    <property type="project" value="UniProtKB-UniRule"/>
</dbReference>
<dbReference type="SUPFAM" id="SSF64356">
    <property type="entry name" value="SNARE-like"/>
    <property type="match status" value="1"/>
</dbReference>
<keyword evidence="7 10" id="KW-0333">Golgi apparatus</keyword>
<evidence type="ECO:0000256" key="5">
    <source>
        <dbReference type="ARBA" id="ARBA00022892"/>
    </source>
</evidence>
<keyword evidence="3 10" id="KW-0813">Transport</keyword>
<reference evidence="15" key="1">
    <citation type="submission" date="2014-04" db="EMBL/GenBank/DDBJ databases">
        <title>Evolutionary Origins and Diversification of the Mycorrhizal Mutualists.</title>
        <authorList>
            <consortium name="DOE Joint Genome Institute"/>
            <consortium name="Mycorrhizal Genomics Consortium"/>
            <person name="Kohler A."/>
            <person name="Kuo A."/>
            <person name="Nagy L.G."/>
            <person name="Floudas D."/>
            <person name="Copeland A."/>
            <person name="Barry K.W."/>
            <person name="Cichocki N."/>
            <person name="Veneault-Fourrey C."/>
            <person name="LaButti K."/>
            <person name="Lindquist E.A."/>
            <person name="Lipzen A."/>
            <person name="Lundell T."/>
            <person name="Morin E."/>
            <person name="Murat C."/>
            <person name="Riley R."/>
            <person name="Ohm R."/>
            <person name="Sun H."/>
            <person name="Tunlid A."/>
            <person name="Henrissat B."/>
            <person name="Grigoriev I.V."/>
            <person name="Hibbett D.S."/>
            <person name="Martin F."/>
        </authorList>
    </citation>
    <scope>NUCLEOTIDE SEQUENCE [LARGE SCALE GENOMIC DNA]</scope>
    <source>
        <strain evidence="15">FD-334 SS-4</strain>
    </source>
</reference>
<dbReference type="PANTHER" id="PTHR10121:SF0">
    <property type="entry name" value="COATOMER SUBUNIT DELTA"/>
    <property type="match status" value="1"/>
</dbReference>
<evidence type="ECO:0000256" key="2">
    <source>
        <dbReference type="ARBA" id="ARBA00011775"/>
    </source>
</evidence>
<sequence length="531" mass="57529">MVVLAASICTKGGKAVISRQFRDMSRTRIESLLASFPKLIPTNTQHTSVETAEVRYVYQPLEDLYILLITNKASNILQDIDTLHLFARVVSDMCRSADEREISKNAFELLGAFDEIVSLGYRENVNLMQVRSVLEMESHEEKIQEIIARNKEAEAKEELKRRAKQLEMQRREQQRRTTGGGGNSYLGGGPTGYSSIPRYEAPEIPTSSTSRLTNTTAPARSPAFKGSGMKLGSKKTKQAELLDALGGDVLDYTNNSEPVPLASVVHNPPVQKVSGRGSLPEVEAESVHIIIKEAISLSLLRDGGVQSMEIKGDMNLQVTDPANAHLRITLATPDSELGGAGLQFKQHPNVAKFVPGQPRVVALKDSSRAFPVGQSLAVLKWRYAGTDESNVPLSINCWPSPSNDGTCEVSIEYELENGHITLYDVVISIPLPDGSYPTVSSHSGDWSLDPSSHSLAWSIPVVSASNESKTGSLIFNVGGVDVGAFFPVEVSFIAQGSLAGVAVASIDKINGDEAPEYSVDAFITADEYLVV</sequence>
<evidence type="ECO:0000256" key="10">
    <source>
        <dbReference type="RuleBase" id="RU364018"/>
    </source>
</evidence>
<dbReference type="Gene3D" id="3.30.450.60">
    <property type="match status" value="1"/>
</dbReference>
<evidence type="ECO:0000256" key="7">
    <source>
        <dbReference type="ARBA" id="ARBA00023034"/>
    </source>
</evidence>
<evidence type="ECO:0000259" key="13">
    <source>
        <dbReference type="PROSITE" id="PS51072"/>
    </source>
</evidence>
<evidence type="ECO:0000256" key="1">
    <source>
        <dbReference type="ARBA" id="ARBA00010516"/>
    </source>
</evidence>
<keyword evidence="8 10" id="KW-0472">Membrane</keyword>
<dbReference type="InterPro" id="IPR028565">
    <property type="entry name" value="MHD"/>
</dbReference>
<dbReference type="CDD" id="cd22249">
    <property type="entry name" value="UDM1_RNF168_RNF169-like"/>
    <property type="match status" value="1"/>
</dbReference>
<comment type="similarity">
    <text evidence="1 10">Belongs to the adaptor complexes medium subunit family. Delta-COP subfamily.</text>
</comment>
<gene>
    <name evidence="14" type="ORF">HYPSUDRAFT_33692</name>
</gene>
<dbReference type="GO" id="GO:0006888">
    <property type="term" value="P:endoplasmic reticulum to Golgi vesicle-mediated transport"/>
    <property type="evidence" value="ECO:0007669"/>
    <property type="project" value="TreeGrafter"/>
</dbReference>